<dbReference type="Proteomes" id="UP000603457">
    <property type="component" value="Unassembled WGS sequence"/>
</dbReference>
<gene>
    <name evidence="1" type="ORF">H6G74_03645</name>
</gene>
<accession>A0ABR8FQ22</accession>
<organism evidence="1 2">
    <name type="scientific">Nostoc spongiaeforme FACHB-130</name>
    <dbReference type="NCBI Taxonomy" id="1357510"/>
    <lineage>
        <taxon>Bacteria</taxon>
        <taxon>Bacillati</taxon>
        <taxon>Cyanobacteriota</taxon>
        <taxon>Cyanophyceae</taxon>
        <taxon>Nostocales</taxon>
        <taxon>Nostocaceae</taxon>
        <taxon>Nostoc</taxon>
    </lineage>
</organism>
<evidence type="ECO:0000313" key="2">
    <source>
        <dbReference type="Proteomes" id="UP000603457"/>
    </source>
</evidence>
<proteinExistence type="predicted"/>
<keyword evidence="2" id="KW-1185">Reference proteome</keyword>
<dbReference type="EMBL" id="JACJTB010000002">
    <property type="protein sequence ID" value="MBD2593421.1"/>
    <property type="molecule type" value="Genomic_DNA"/>
</dbReference>
<name>A0ABR8FQ22_9NOSO</name>
<comment type="caution">
    <text evidence="1">The sequence shown here is derived from an EMBL/GenBank/DDBJ whole genome shotgun (WGS) entry which is preliminary data.</text>
</comment>
<evidence type="ECO:0000313" key="1">
    <source>
        <dbReference type="EMBL" id="MBD2593421.1"/>
    </source>
</evidence>
<sequence>MGKNLGMRSPAQFTHQPINLYTHQFASNPPFDHLWKQVAVAIALI</sequence>
<reference evidence="1 2" key="1">
    <citation type="journal article" date="2020" name="ISME J.">
        <title>Comparative genomics reveals insights into cyanobacterial evolution and habitat adaptation.</title>
        <authorList>
            <person name="Chen M.Y."/>
            <person name="Teng W.K."/>
            <person name="Zhao L."/>
            <person name="Hu C.X."/>
            <person name="Zhou Y.K."/>
            <person name="Han B.P."/>
            <person name="Song L.R."/>
            <person name="Shu W.S."/>
        </authorList>
    </citation>
    <scope>NUCLEOTIDE SEQUENCE [LARGE SCALE GENOMIC DNA]</scope>
    <source>
        <strain evidence="1 2">FACHB-130</strain>
    </source>
</reference>
<protein>
    <submittedName>
        <fullName evidence="1">Uncharacterized protein</fullName>
    </submittedName>
</protein>
<dbReference type="RefSeq" id="WP_190966348.1">
    <property type="nucleotide sequence ID" value="NZ_JACJTB010000002.1"/>
</dbReference>